<comment type="caution">
    <text evidence="2">The sequence shown here is derived from an EMBL/GenBank/DDBJ whole genome shotgun (WGS) entry which is preliminary data.</text>
</comment>
<dbReference type="AlphaFoldDB" id="A0A8J3Y3D6"/>
<feature type="domain" description="Metallo-beta-lactamase" evidence="1">
    <location>
        <begin position="7"/>
        <end position="189"/>
    </location>
</feature>
<dbReference type="Pfam" id="PF13483">
    <property type="entry name" value="Lactamase_B_3"/>
    <property type="match status" value="1"/>
</dbReference>
<dbReference type="SMART" id="SM00849">
    <property type="entry name" value="Lactamase_B"/>
    <property type="match status" value="1"/>
</dbReference>
<dbReference type="RefSeq" id="WP_203936177.1">
    <property type="nucleotide sequence ID" value="NZ_BAAAGJ010000024.1"/>
</dbReference>
<dbReference type="EMBL" id="BOOY01000001">
    <property type="protein sequence ID" value="GIJ00860.1"/>
    <property type="molecule type" value="Genomic_DNA"/>
</dbReference>
<keyword evidence="3" id="KW-1185">Reference proteome</keyword>
<dbReference type="PANTHER" id="PTHR43546:SF3">
    <property type="entry name" value="UPF0173 METAL-DEPENDENT HYDROLASE MJ1163"/>
    <property type="match status" value="1"/>
</dbReference>
<dbReference type="PANTHER" id="PTHR43546">
    <property type="entry name" value="UPF0173 METAL-DEPENDENT HYDROLASE MJ1163-RELATED"/>
    <property type="match status" value="1"/>
</dbReference>
<dbReference type="InterPro" id="IPR036866">
    <property type="entry name" value="RibonucZ/Hydroxyglut_hydro"/>
</dbReference>
<evidence type="ECO:0000313" key="3">
    <source>
        <dbReference type="Proteomes" id="UP000652013"/>
    </source>
</evidence>
<protein>
    <submittedName>
        <fullName evidence="2">MBL fold metallo-hydrolase</fullName>
    </submittedName>
</protein>
<organism evidence="2 3">
    <name type="scientific">Spirilliplanes yamanashiensis</name>
    <dbReference type="NCBI Taxonomy" id="42233"/>
    <lineage>
        <taxon>Bacteria</taxon>
        <taxon>Bacillati</taxon>
        <taxon>Actinomycetota</taxon>
        <taxon>Actinomycetes</taxon>
        <taxon>Micromonosporales</taxon>
        <taxon>Micromonosporaceae</taxon>
        <taxon>Spirilliplanes</taxon>
    </lineage>
</organism>
<dbReference type="InterPro" id="IPR001279">
    <property type="entry name" value="Metallo-B-lactamas"/>
</dbReference>
<evidence type="ECO:0000313" key="2">
    <source>
        <dbReference type="EMBL" id="GIJ00860.1"/>
    </source>
</evidence>
<evidence type="ECO:0000259" key="1">
    <source>
        <dbReference type="SMART" id="SM00849"/>
    </source>
</evidence>
<dbReference type="InterPro" id="IPR050114">
    <property type="entry name" value="UPF0173_UPF0282_UlaG_hydrolase"/>
</dbReference>
<gene>
    <name evidence="2" type="ORF">Sya03_02120</name>
</gene>
<dbReference type="Gene3D" id="3.60.15.10">
    <property type="entry name" value="Ribonuclease Z/Hydroxyacylglutathione hydrolase-like"/>
    <property type="match status" value="1"/>
</dbReference>
<dbReference type="Proteomes" id="UP000652013">
    <property type="component" value="Unassembled WGS sequence"/>
</dbReference>
<proteinExistence type="predicted"/>
<accession>A0A8J3Y3D6</accession>
<sequence length="208" mass="22463">MRVTKNTHACIRFEGDASGGVLVVDPGAFGERNALDGADAVLITHEHPDHLDVELLRAHLHRHPRTQVYAHPDVLKHLPGSPVTPGDRFTAAGFTISVHGGQHAEIFPEIPRIPNVGFLIDDGAHSVYVPGDSLEVPDATVDTLFVPFTAPWLKLSESIDFVRAVKPGRAFAVHDGLVNATGAKVYDGHLERFSGCEYRHLPAGSVLP</sequence>
<dbReference type="SUPFAM" id="SSF56281">
    <property type="entry name" value="Metallo-hydrolase/oxidoreductase"/>
    <property type="match status" value="1"/>
</dbReference>
<reference evidence="2" key="1">
    <citation type="submission" date="2021-01" db="EMBL/GenBank/DDBJ databases">
        <title>Whole genome shotgun sequence of Spirilliplanes yamanashiensis NBRC 15828.</title>
        <authorList>
            <person name="Komaki H."/>
            <person name="Tamura T."/>
        </authorList>
    </citation>
    <scope>NUCLEOTIDE SEQUENCE</scope>
    <source>
        <strain evidence="2">NBRC 15828</strain>
    </source>
</reference>
<name>A0A8J3Y3D6_9ACTN</name>